<accession>A0A0E9NFR1</accession>
<protein>
    <submittedName>
        <fullName evidence="1">Uncharacterized protein</fullName>
    </submittedName>
</protein>
<dbReference type="RefSeq" id="XP_019023067.1">
    <property type="nucleotide sequence ID" value="XM_019166931.1"/>
</dbReference>
<gene>
    <name evidence="1" type="ORF">G7K_2823-t1</name>
</gene>
<dbReference type="EMBL" id="BACD03000016">
    <property type="protein sequence ID" value="GAO48653.1"/>
    <property type="molecule type" value="Genomic_DNA"/>
</dbReference>
<reference evidence="1 2" key="3">
    <citation type="journal article" date="2015" name="Genome Announc.">
        <title>Draft Genome Sequence of the Archiascomycetous Yeast Saitoella complicata.</title>
        <authorList>
            <person name="Yamauchi K."/>
            <person name="Kondo S."/>
            <person name="Hamamoto M."/>
            <person name="Takahashi Y."/>
            <person name="Ogura Y."/>
            <person name="Hayashi T."/>
            <person name="Nishida H."/>
        </authorList>
    </citation>
    <scope>NUCLEOTIDE SEQUENCE [LARGE SCALE GENOMIC DNA]</scope>
    <source>
        <strain evidence="1 2">NRRL Y-17804</strain>
    </source>
</reference>
<evidence type="ECO:0000313" key="2">
    <source>
        <dbReference type="Proteomes" id="UP000033140"/>
    </source>
</evidence>
<name>A0A0E9NFR1_SAICN</name>
<dbReference type="Proteomes" id="UP000033140">
    <property type="component" value="Unassembled WGS sequence"/>
</dbReference>
<sequence length="511" mass="57124">MSSLAKATYIAALQSESYPFAIPMDAGAYARAAVSLLMDSCIASEDEEHMAWFQEELRQAALWFEMNDMINIEQSFCVGLKFLSTLAAYGHCNHTCNYELVLAIVALNIGHSTVSEWDQWPAWHWADLAQTELETYQAVRTWAIEKALNWNITLSVTEYAQWTDFELPYLLGLKEPHYVEEISRRYSVESEDTAFLFNMSSSTAISIPNIPKGRRRGQLLLRVVIPVEQSVVLPPPTGYVVDRELSPDVCRVSPMIQPPPGLEKFTPRSPIFSPWNVTSIEGMPMIQTTRATTFTGRLPPGLEHVVRCPPVFDTYQVEETQRVNRPFRLPPGLEHYGQEQVVHCAPMCNNTVELASCSQTEVIRPPPGFEDIVPCPPVFDAVDETMATVRSRSASQRALRPPPGSEDIIPCPPVFASEKQRRPVHTIRPPPGFENVLPHGQPPVFDNVVVDEKLDPAQTPLAHPRPQLIIPQFKITQMDFLTAFAAVLEASKPVATIRPPPGFEGKVPHPA</sequence>
<comment type="caution">
    <text evidence="1">The sequence shown here is derived from an EMBL/GenBank/DDBJ whole genome shotgun (WGS) entry which is preliminary data.</text>
</comment>
<dbReference type="AlphaFoldDB" id="A0A0E9NFR1"/>
<keyword evidence="2" id="KW-1185">Reference proteome</keyword>
<reference evidence="1 2" key="1">
    <citation type="journal article" date="2011" name="J. Gen. Appl. Microbiol.">
        <title>Draft genome sequencing of the enigmatic yeast Saitoella complicata.</title>
        <authorList>
            <person name="Nishida H."/>
            <person name="Hamamoto M."/>
            <person name="Sugiyama J."/>
        </authorList>
    </citation>
    <scope>NUCLEOTIDE SEQUENCE [LARGE SCALE GENOMIC DNA]</scope>
    <source>
        <strain evidence="1 2">NRRL Y-17804</strain>
    </source>
</reference>
<reference evidence="1 2" key="2">
    <citation type="journal article" date="2014" name="J. Gen. Appl. Microbiol.">
        <title>The early diverging ascomycetous budding yeast Saitoella complicata has three histone deacetylases belonging to the Clr6, Hos2, and Rpd3 lineages.</title>
        <authorList>
            <person name="Nishida H."/>
            <person name="Matsumoto T."/>
            <person name="Kondo S."/>
            <person name="Hamamoto M."/>
            <person name="Yoshikawa H."/>
        </authorList>
    </citation>
    <scope>NUCLEOTIDE SEQUENCE [LARGE SCALE GENOMIC DNA]</scope>
    <source>
        <strain evidence="1 2">NRRL Y-17804</strain>
    </source>
</reference>
<evidence type="ECO:0000313" key="1">
    <source>
        <dbReference type="EMBL" id="GAO48653.1"/>
    </source>
</evidence>
<organism evidence="1 2">
    <name type="scientific">Saitoella complicata (strain BCRC 22490 / CBS 7301 / JCM 7358 / NBRC 10748 / NRRL Y-17804)</name>
    <dbReference type="NCBI Taxonomy" id="698492"/>
    <lineage>
        <taxon>Eukaryota</taxon>
        <taxon>Fungi</taxon>
        <taxon>Dikarya</taxon>
        <taxon>Ascomycota</taxon>
        <taxon>Taphrinomycotina</taxon>
        <taxon>Taphrinomycotina incertae sedis</taxon>
        <taxon>Saitoella</taxon>
    </lineage>
</organism>
<proteinExistence type="predicted"/>